<dbReference type="RefSeq" id="WP_183351033.1">
    <property type="nucleotide sequence ID" value="NZ_JACHEO010000011.1"/>
</dbReference>
<evidence type="ECO:0000259" key="6">
    <source>
        <dbReference type="PROSITE" id="PS51898"/>
    </source>
</evidence>
<organism evidence="8 9">
    <name type="scientific">Desulfoprunum benzoelyticum</name>
    <dbReference type="NCBI Taxonomy" id="1506996"/>
    <lineage>
        <taxon>Bacteria</taxon>
        <taxon>Pseudomonadati</taxon>
        <taxon>Thermodesulfobacteriota</taxon>
        <taxon>Desulfobulbia</taxon>
        <taxon>Desulfobulbales</taxon>
        <taxon>Desulfobulbaceae</taxon>
        <taxon>Desulfoprunum</taxon>
    </lineage>
</organism>
<evidence type="ECO:0000313" key="8">
    <source>
        <dbReference type="EMBL" id="MBB5348363.1"/>
    </source>
</evidence>
<keyword evidence="4" id="KW-0233">DNA recombination</keyword>
<dbReference type="CDD" id="cd00796">
    <property type="entry name" value="INT_Rci_Hp1_C"/>
    <property type="match status" value="1"/>
</dbReference>
<accession>A0A840UUA5</accession>
<dbReference type="PANTHER" id="PTHR30349:SF64">
    <property type="entry name" value="PROPHAGE INTEGRASE INTD-RELATED"/>
    <property type="match status" value="1"/>
</dbReference>
<dbReference type="Pfam" id="PF00589">
    <property type="entry name" value="Phage_integrase"/>
    <property type="match status" value="1"/>
</dbReference>
<comment type="caution">
    <text evidence="8">The sequence shown here is derived from an EMBL/GenBank/DDBJ whole genome shotgun (WGS) entry which is preliminary data.</text>
</comment>
<evidence type="ECO:0000259" key="7">
    <source>
        <dbReference type="PROSITE" id="PS51900"/>
    </source>
</evidence>
<proteinExistence type="inferred from homology"/>
<evidence type="ECO:0000256" key="2">
    <source>
        <dbReference type="ARBA" id="ARBA00022908"/>
    </source>
</evidence>
<sequence>MARIQPRNGKTRTTYTATVRVKGQPSISRTFDTKGEAKSWAAEVERQIRMGRYQDVRPAENLTFADALSQYLARVSTTKRPNSESRDKISAKALIAGFGSDISLAAINPQRLAEYRDKRIQTVSPSTFQKEFALVSHLFNVARREWGLPVDNPVPQVRRPKVDNNRTRFLTKEEAQRLLDVAKTSRNTKLYPYLLLLMHTGMRPSEAAGLQWGDVDLDGRLVKLQVTKTDMRYVPLTEMAENVLRSIRPKEAQMETYVFLPHSSKEARKVLDIPCNHFKRSFGTARKKAGLDDLHLHDLRHTAASHLLMAGVDIRTLAEILGHKTMQMVQRYTHLLNDHKLKAVDRINSLGLE</sequence>
<dbReference type="Gene3D" id="1.10.150.130">
    <property type="match status" value="1"/>
</dbReference>
<keyword evidence="2" id="KW-0229">DNA integration</keyword>
<dbReference type="AlphaFoldDB" id="A0A840UUA5"/>
<feature type="domain" description="Core-binding (CB)" evidence="7">
    <location>
        <begin position="62"/>
        <end position="143"/>
    </location>
</feature>
<dbReference type="InterPro" id="IPR010998">
    <property type="entry name" value="Integrase_recombinase_N"/>
</dbReference>
<dbReference type="Gene3D" id="1.10.443.10">
    <property type="entry name" value="Intergrase catalytic core"/>
    <property type="match status" value="1"/>
</dbReference>
<dbReference type="EMBL" id="JACHEO010000011">
    <property type="protein sequence ID" value="MBB5348363.1"/>
    <property type="molecule type" value="Genomic_DNA"/>
</dbReference>
<evidence type="ECO:0000256" key="5">
    <source>
        <dbReference type="PROSITE-ProRule" id="PRU01248"/>
    </source>
</evidence>
<keyword evidence="3 5" id="KW-0238">DNA-binding</keyword>
<protein>
    <submittedName>
        <fullName evidence="8">Integrase</fullName>
    </submittedName>
</protein>
<dbReference type="InterPro" id="IPR002104">
    <property type="entry name" value="Integrase_catalytic"/>
</dbReference>
<dbReference type="SUPFAM" id="SSF56349">
    <property type="entry name" value="DNA breaking-rejoining enzymes"/>
    <property type="match status" value="1"/>
</dbReference>
<name>A0A840UUA5_9BACT</name>
<dbReference type="GO" id="GO:0015074">
    <property type="term" value="P:DNA integration"/>
    <property type="evidence" value="ECO:0007669"/>
    <property type="project" value="UniProtKB-KW"/>
</dbReference>
<evidence type="ECO:0000256" key="3">
    <source>
        <dbReference type="ARBA" id="ARBA00023125"/>
    </source>
</evidence>
<dbReference type="PANTHER" id="PTHR30349">
    <property type="entry name" value="PHAGE INTEGRASE-RELATED"/>
    <property type="match status" value="1"/>
</dbReference>
<gene>
    <name evidence="8" type="ORF">HNQ81_002098</name>
</gene>
<evidence type="ECO:0000256" key="4">
    <source>
        <dbReference type="ARBA" id="ARBA00023172"/>
    </source>
</evidence>
<feature type="domain" description="Tyr recombinase" evidence="6">
    <location>
        <begin position="165"/>
        <end position="345"/>
    </location>
</feature>
<dbReference type="InterPro" id="IPR050090">
    <property type="entry name" value="Tyrosine_recombinase_XerCD"/>
</dbReference>
<dbReference type="InterPro" id="IPR044068">
    <property type="entry name" value="CB"/>
</dbReference>
<dbReference type="InterPro" id="IPR013762">
    <property type="entry name" value="Integrase-like_cat_sf"/>
</dbReference>
<dbReference type="GO" id="GO:0006310">
    <property type="term" value="P:DNA recombination"/>
    <property type="evidence" value="ECO:0007669"/>
    <property type="project" value="UniProtKB-KW"/>
</dbReference>
<dbReference type="Proteomes" id="UP000539642">
    <property type="component" value="Unassembled WGS sequence"/>
</dbReference>
<evidence type="ECO:0000256" key="1">
    <source>
        <dbReference type="ARBA" id="ARBA00008857"/>
    </source>
</evidence>
<dbReference type="PROSITE" id="PS51898">
    <property type="entry name" value="TYR_RECOMBINASE"/>
    <property type="match status" value="1"/>
</dbReference>
<dbReference type="InterPro" id="IPR011010">
    <property type="entry name" value="DNA_brk_join_enz"/>
</dbReference>
<dbReference type="PROSITE" id="PS51900">
    <property type="entry name" value="CB"/>
    <property type="match status" value="1"/>
</dbReference>
<comment type="similarity">
    <text evidence="1">Belongs to the 'phage' integrase family.</text>
</comment>
<dbReference type="GO" id="GO:0003677">
    <property type="term" value="F:DNA binding"/>
    <property type="evidence" value="ECO:0007669"/>
    <property type="project" value="UniProtKB-UniRule"/>
</dbReference>
<evidence type="ECO:0000313" key="9">
    <source>
        <dbReference type="Proteomes" id="UP000539642"/>
    </source>
</evidence>
<keyword evidence="9" id="KW-1185">Reference proteome</keyword>
<reference evidence="8 9" key="1">
    <citation type="submission" date="2020-08" db="EMBL/GenBank/DDBJ databases">
        <title>Genomic Encyclopedia of Type Strains, Phase IV (KMG-IV): sequencing the most valuable type-strain genomes for metagenomic binning, comparative biology and taxonomic classification.</title>
        <authorList>
            <person name="Goeker M."/>
        </authorList>
    </citation>
    <scope>NUCLEOTIDE SEQUENCE [LARGE SCALE GENOMIC DNA]</scope>
    <source>
        <strain evidence="8 9">DSM 28570</strain>
    </source>
</reference>